<dbReference type="RefSeq" id="WP_178733974.1">
    <property type="nucleotide sequence ID" value="NZ_JABUOH010000019.1"/>
</dbReference>
<evidence type="ECO:0000313" key="1">
    <source>
        <dbReference type="EMBL" id="NWN45573.1"/>
    </source>
</evidence>
<protein>
    <submittedName>
        <fullName evidence="1">Uncharacterized protein</fullName>
    </submittedName>
</protein>
<comment type="caution">
    <text evidence="1">The sequence shown here is derived from an EMBL/GenBank/DDBJ whole genome shotgun (WGS) entry which is preliminary data.</text>
</comment>
<sequence length="101" mass="12417">MTKIEILKNNSLMCEEHYKKDVIQKRVFSNGDVYHYKKGFLYKQHFNNGDVFEFQPIFRGKVLVKYFNNGDVHRFIYDRYNQLISQKRILRTSNFENYEDY</sequence>
<accession>A0A851HIC1</accession>
<dbReference type="Proteomes" id="UP000568109">
    <property type="component" value="Unassembled WGS sequence"/>
</dbReference>
<dbReference type="AlphaFoldDB" id="A0A851HIC1"/>
<evidence type="ECO:0000313" key="2">
    <source>
        <dbReference type="Proteomes" id="UP000568109"/>
    </source>
</evidence>
<name>A0A851HIC1_9MOLU</name>
<organism evidence="1 2">
    <name type="scientific">Candidatus Phytoplasma pruni</name>
    <dbReference type="NCBI Taxonomy" id="479893"/>
    <lineage>
        <taxon>Bacteria</taxon>
        <taxon>Bacillati</taxon>
        <taxon>Mycoplasmatota</taxon>
        <taxon>Mollicutes</taxon>
        <taxon>Acholeplasmatales</taxon>
        <taxon>Acholeplasmataceae</taxon>
        <taxon>Candidatus Phytoplasma</taxon>
        <taxon>16SrIII (X-disease group)</taxon>
    </lineage>
</organism>
<keyword evidence="2" id="KW-1185">Reference proteome</keyword>
<dbReference type="EMBL" id="JABUOH010000019">
    <property type="protein sequence ID" value="NWN45573.1"/>
    <property type="molecule type" value="Genomic_DNA"/>
</dbReference>
<gene>
    <name evidence="1" type="ORF">HR065_00540</name>
</gene>
<reference evidence="1 2" key="1">
    <citation type="submission" date="2020-06" db="EMBL/GenBank/DDBJ databases">
        <title>Draft genome sequence of Candidatus Phytoplasma pruni (X-disease group, subgroup 16SrIII-B) strain ChTDIII from Argentina.</title>
        <authorList>
            <person name="Fernandez F.D."/>
            <person name="Zuebert C."/>
            <person name="Huettel B."/>
            <person name="Kube M."/>
            <person name="Conci L.R."/>
        </authorList>
    </citation>
    <scope>NUCLEOTIDE SEQUENCE [LARGE SCALE GENOMIC DNA]</scope>
    <source>
        <strain evidence="1 2">ChTDIII</strain>
    </source>
</reference>
<proteinExistence type="predicted"/>